<keyword evidence="4" id="KW-0378">Hydrolase</keyword>
<organism evidence="7">
    <name type="scientific">marine metagenome</name>
    <dbReference type="NCBI Taxonomy" id="408172"/>
    <lineage>
        <taxon>unclassified sequences</taxon>
        <taxon>metagenomes</taxon>
        <taxon>ecological metagenomes</taxon>
    </lineage>
</organism>
<dbReference type="PANTHER" id="PTHR33146:SF26">
    <property type="entry name" value="ENDONUCLEASE 4"/>
    <property type="match status" value="1"/>
</dbReference>
<dbReference type="SUPFAM" id="SSF48537">
    <property type="entry name" value="Phospholipase C/P1 nuclease"/>
    <property type="match status" value="1"/>
</dbReference>
<keyword evidence="5" id="KW-1015">Disulfide bond</keyword>
<protein>
    <submittedName>
        <fullName evidence="7">Uncharacterized protein</fullName>
    </submittedName>
</protein>
<reference evidence="7" key="1">
    <citation type="submission" date="2018-05" db="EMBL/GenBank/DDBJ databases">
        <authorList>
            <person name="Lanie J.A."/>
            <person name="Ng W.-L."/>
            <person name="Kazmierczak K.M."/>
            <person name="Andrzejewski T.M."/>
            <person name="Davidsen T.M."/>
            <person name="Wayne K.J."/>
            <person name="Tettelin H."/>
            <person name="Glass J.I."/>
            <person name="Rusch D."/>
            <person name="Podicherti R."/>
            <person name="Tsui H.-C.T."/>
            <person name="Winkler M.E."/>
        </authorList>
    </citation>
    <scope>NUCLEOTIDE SEQUENCE</scope>
</reference>
<proteinExistence type="predicted"/>
<feature type="non-terminal residue" evidence="7">
    <location>
        <position position="79"/>
    </location>
</feature>
<sequence>MIRITFIFTILTQIVFGWGKTGHRIVGKVAEIYLTKNAKTQIKKLMGHHDLSRMSIWADEIKSDPQWKHASDWHWCTIP</sequence>
<dbReference type="InterPro" id="IPR003154">
    <property type="entry name" value="S1/P1nuclease"/>
</dbReference>
<dbReference type="GO" id="GO:0003676">
    <property type="term" value="F:nucleic acid binding"/>
    <property type="evidence" value="ECO:0007669"/>
    <property type="project" value="InterPro"/>
</dbReference>
<dbReference type="InterPro" id="IPR008947">
    <property type="entry name" value="PLipase_C/P1_nuclease_dom_sf"/>
</dbReference>
<dbReference type="Gene3D" id="1.10.575.10">
    <property type="entry name" value="P1 Nuclease"/>
    <property type="match status" value="1"/>
</dbReference>
<keyword evidence="2" id="KW-0479">Metal-binding</keyword>
<dbReference type="GO" id="GO:0004519">
    <property type="term" value="F:endonuclease activity"/>
    <property type="evidence" value="ECO:0007669"/>
    <property type="project" value="UniProtKB-KW"/>
</dbReference>
<dbReference type="GO" id="GO:0016788">
    <property type="term" value="F:hydrolase activity, acting on ester bonds"/>
    <property type="evidence" value="ECO:0007669"/>
    <property type="project" value="InterPro"/>
</dbReference>
<evidence type="ECO:0000313" key="7">
    <source>
        <dbReference type="EMBL" id="SVD83491.1"/>
    </source>
</evidence>
<evidence type="ECO:0000256" key="1">
    <source>
        <dbReference type="ARBA" id="ARBA00022722"/>
    </source>
</evidence>
<evidence type="ECO:0000256" key="3">
    <source>
        <dbReference type="ARBA" id="ARBA00022759"/>
    </source>
</evidence>
<evidence type="ECO:0000256" key="6">
    <source>
        <dbReference type="ARBA" id="ARBA00023180"/>
    </source>
</evidence>
<dbReference type="EMBL" id="UINC01176389">
    <property type="protein sequence ID" value="SVD83491.1"/>
    <property type="molecule type" value="Genomic_DNA"/>
</dbReference>
<evidence type="ECO:0000256" key="5">
    <source>
        <dbReference type="ARBA" id="ARBA00023157"/>
    </source>
</evidence>
<accession>A0A382YKG2</accession>
<dbReference type="GO" id="GO:0006308">
    <property type="term" value="P:DNA catabolic process"/>
    <property type="evidence" value="ECO:0007669"/>
    <property type="project" value="InterPro"/>
</dbReference>
<dbReference type="AlphaFoldDB" id="A0A382YKG2"/>
<name>A0A382YKG2_9ZZZZ</name>
<evidence type="ECO:0000256" key="2">
    <source>
        <dbReference type="ARBA" id="ARBA00022723"/>
    </source>
</evidence>
<keyword evidence="1" id="KW-0540">Nuclease</keyword>
<dbReference type="GO" id="GO:0046872">
    <property type="term" value="F:metal ion binding"/>
    <property type="evidence" value="ECO:0007669"/>
    <property type="project" value="UniProtKB-KW"/>
</dbReference>
<dbReference type="PANTHER" id="PTHR33146">
    <property type="entry name" value="ENDONUCLEASE 4"/>
    <property type="match status" value="1"/>
</dbReference>
<gene>
    <name evidence="7" type="ORF">METZ01_LOCUS436345</name>
</gene>
<evidence type="ECO:0000256" key="4">
    <source>
        <dbReference type="ARBA" id="ARBA00022801"/>
    </source>
</evidence>
<keyword evidence="6" id="KW-0325">Glycoprotein</keyword>
<keyword evidence="3" id="KW-0255">Endonuclease</keyword>
<dbReference type="Pfam" id="PF02265">
    <property type="entry name" value="S1-P1_nuclease"/>
    <property type="match status" value="1"/>
</dbReference>